<dbReference type="RefSeq" id="YP_009004947.1">
    <property type="nucleotide sequence ID" value="NC_023557.1"/>
</dbReference>
<dbReference type="EMBL" id="KF806589">
    <property type="protein sequence ID" value="AHI60305.1"/>
    <property type="molecule type" value="Genomic_DNA"/>
</dbReference>
<keyword evidence="2" id="KW-1185">Reference proteome</keyword>
<protein>
    <submittedName>
        <fullName evidence="1">Uncharacterized protein</fullName>
    </submittedName>
</protein>
<dbReference type="KEGG" id="vg:18502092"/>
<gene>
    <name evidence="1" type="ORF">Ea357_154</name>
</gene>
<evidence type="ECO:0000313" key="2">
    <source>
        <dbReference type="Proteomes" id="UP000019306"/>
    </source>
</evidence>
<dbReference type="GeneID" id="18502092"/>
<name>W6ATA6_9CAUD</name>
<accession>W6ATA6</accession>
<reference evidence="1 2" key="1">
    <citation type="submission" date="2013-11" db="EMBL/GenBank/DDBJ databases">
        <title>Characterization of two new Erwinia spp. phages.</title>
        <authorList>
            <person name="Yagubi A.I."/>
            <person name="Kropinski A.M."/>
            <person name="Castle A.J."/>
            <person name="Svircev A.M."/>
        </authorList>
    </citation>
    <scope>NUCLEOTIDE SEQUENCE [LARGE SCALE GENOMIC DNA]</scope>
</reference>
<organism evidence="1 2">
    <name type="scientific">Erwinia phage Ea35-70</name>
    <dbReference type="NCBI Taxonomy" id="1429768"/>
    <lineage>
        <taxon>Viruses</taxon>
        <taxon>Duplodnaviria</taxon>
        <taxon>Heunggongvirae</taxon>
        <taxon>Uroviricota</taxon>
        <taxon>Caudoviricetes</taxon>
        <taxon>Chimalliviridae</taxon>
        <taxon>Agricanvirus</taxon>
        <taxon>Agricanvirus Ea3570</taxon>
    </lineage>
</organism>
<sequence>MSSLINNLTGKNKAEFNPIDLDSEVERVVSEYVGTYLRNRIFLAAQSKTSVNDDPGYLQIVNFLALVNMEFNHMRMWSTSDMTNTVWPQIVEDEYVLRFVFKGTTHVSVRCFDGDVPFQKLVDHVAGSLSCMSHGGNEIIAAALTQVLPRNDELVELFTGNQWSLFIYYLTRINIIEIVTNSGGSV</sequence>
<evidence type="ECO:0000313" key="1">
    <source>
        <dbReference type="EMBL" id="AHI60305.1"/>
    </source>
</evidence>
<proteinExistence type="predicted"/>
<dbReference type="Proteomes" id="UP000019306">
    <property type="component" value="Segment"/>
</dbReference>